<dbReference type="HOGENOM" id="CLU_036694_0_0_3"/>
<dbReference type="PANTHER" id="PTHR30032">
    <property type="entry name" value="N-ACETYLMURAMOYL-L-ALANINE AMIDASE-RELATED"/>
    <property type="match status" value="1"/>
</dbReference>
<protein>
    <submittedName>
        <fullName evidence="2">SpoIID/LytB domain protein</fullName>
    </submittedName>
</protein>
<gene>
    <name evidence="2" type="ordered locus">Cyan7425_0712</name>
</gene>
<organism evidence="2">
    <name type="scientific">Cyanothece sp. (strain PCC 7425 / ATCC 29141)</name>
    <dbReference type="NCBI Taxonomy" id="395961"/>
    <lineage>
        <taxon>Bacteria</taxon>
        <taxon>Bacillati</taxon>
        <taxon>Cyanobacteriota</taxon>
        <taxon>Cyanophyceae</taxon>
        <taxon>Gomontiellales</taxon>
        <taxon>Cyanothecaceae</taxon>
        <taxon>Cyanothece</taxon>
    </lineage>
</organism>
<dbReference type="OrthoDB" id="501259at2"/>
<dbReference type="InterPro" id="IPR051922">
    <property type="entry name" value="Bact_Sporulation_Assoc"/>
</dbReference>
<dbReference type="Pfam" id="PF08486">
    <property type="entry name" value="SpoIID"/>
    <property type="match status" value="1"/>
</dbReference>
<dbReference type="KEGG" id="cyn:Cyan7425_0712"/>
<sequence>MIKQQWIGQAERRTVLTWMQAGLVAGYSSYFLWGIGPTTATPSSNPPSEAVLNPELQIGIVQRFGEKPGDRLNLQASPGDRLTLTFKQGDSQRQTGGHRPQTFSVQSVEVTVARQPLNPPQVQERVVLSIHRSFESAETTANQWQAQGIGVEIAQPKQWQVWGQRDRYNTPQARRQLLQDLHNKGLTTAYLQQQTLTQTPQLSWRINGQPYQGNLLQIKSNNNLIQVNERRYAGHLRLQANAYGTYTLVNQVPVETYLRGVVPYEIGASAPTAAIEAQAILARTYALRNLRRFSIDNYELCADTQCQVYRGLSETFPRVDAAIATTAGQVLTYGSELIDALYSSTTGGVTAAFEDVWEGEARPYLRPVVDTTAPQVWDLQRRPLTEETNLRDFLQLRQGFNEETWRLFRWQQFGSLTELNRDLRDFLTQKQSPLKTFQTIQRLQVLERAQSGRVQKLQVSTDQGDIILTKDEILRCFYAPNSLLFYLQPRSKNGTLEGYEFIGGGFGHGVGLSQTGSYHLADLGWSAGQILDFYYPNTKLQPLHSRLIFWQDPRALAARAETQLDRPQWTFFGWPIFNWSLFGFKF</sequence>
<dbReference type="eggNOG" id="COG2385">
    <property type="taxonomic scope" value="Bacteria"/>
</dbReference>
<dbReference type="GO" id="GO:0030288">
    <property type="term" value="C:outer membrane-bounded periplasmic space"/>
    <property type="evidence" value="ECO:0007669"/>
    <property type="project" value="TreeGrafter"/>
</dbReference>
<evidence type="ECO:0000259" key="1">
    <source>
        <dbReference type="Pfam" id="PF08486"/>
    </source>
</evidence>
<dbReference type="EMBL" id="CP001344">
    <property type="protein sequence ID" value="ACL43099.1"/>
    <property type="molecule type" value="Genomic_DNA"/>
</dbReference>
<dbReference type="GO" id="GO:0030435">
    <property type="term" value="P:sporulation resulting in formation of a cellular spore"/>
    <property type="evidence" value="ECO:0007669"/>
    <property type="project" value="InterPro"/>
</dbReference>
<proteinExistence type="predicted"/>
<name>B8HVS1_CYAP4</name>
<dbReference type="PANTHER" id="PTHR30032:SF4">
    <property type="entry name" value="AMIDASE ENHANCER"/>
    <property type="match status" value="1"/>
</dbReference>
<reference evidence="2" key="1">
    <citation type="submission" date="2009-01" db="EMBL/GenBank/DDBJ databases">
        <title>Complete sequence of chromosome Cyanothece sp. PCC 7425.</title>
        <authorList>
            <consortium name="US DOE Joint Genome Institute"/>
            <person name="Lucas S."/>
            <person name="Copeland A."/>
            <person name="Lapidus A."/>
            <person name="Glavina del Rio T."/>
            <person name="Dalin E."/>
            <person name="Tice H."/>
            <person name="Bruce D."/>
            <person name="Goodwin L."/>
            <person name="Pitluck S."/>
            <person name="Sims D."/>
            <person name="Meineke L."/>
            <person name="Brettin T."/>
            <person name="Detter J.C."/>
            <person name="Han C."/>
            <person name="Larimer F."/>
            <person name="Land M."/>
            <person name="Hauser L."/>
            <person name="Kyrpides N."/>
            <person name="Ovchinnikova G."/>
            <person name="Liberton M."/>
            <person name="Stoeckel J."/>
            <person name="Banerjee A."/>
            <person name="Singh A."/>
            <person name="Page L."/>
            <person name="Sato H."/>
            <person name="Zhao L."/>
            <person name="Sherman L."/>
            <person name="Pakrasi H."/>
            <person name="Richardson P."/>
        </authorList>
    </citation>
    <scope>NUCLEOTIDE SEQUENCE</scope>
    <source>
        <strain evidence="2">PCC 7425</strain>
    </source>
</reference>
<dbReference type="STRING" id="395961.Cyan7425_0712"/>
<dbReference type="InterPro" id="IPR013693">
    <property type="entry name" value="SpoIID/LytB_N"/>
</dbReference>
<dbReference type="InterPro" id="IPR013486">
    <property type="entry name" value="SpoIID/LytB"/>
</dbReference>
<dbReference type="NCBIfam" id="TIGR02669">
    <property type="entry name" value="SpoIID_LytB"/>
    <property type="match status" value="1"/>
</dbReference>
<evidence type="ECO:0000313" key="2">
    <source>
        <dbReference type="EMBL" id="ACL43099.1"/>
    </source>
</evidence>
<feature type="domain" description="Sporulation stage II protein D amidase enhancer LytB N-terminal" evidence="1">
    <location>
        <begin position="244"/>
        <end position="333"/>
    </location>
</feature>
<accession>B8HVS1</accession>
<dbReference type="AlphaFoldDB" id="B8HVS1"/>